<dbReference type="STRING" id="597456.A0A0L7RG32"/>
<dbReference type="Pfam" id="PF00089">
    <property type="entry name" value="Trypsin"/>
    <property type="match status" value="1"/>
</dbReference>
<dbReference type="EMBL" id="KQ414599">
    <property type="protein sequence ID" value="KOC69793.1"/>
    <property type="molecule type" value="Genomic_DNA"/>
</dbReference>
<evidence type="ECO:0000259" key="4">
    <source>
        <dbReference type="PROSITE" id="PS50240"/>
    </source>
</evidence>
<feature type="disulfide bond" evidence="2">
    <location>
        <begin position="130"/>
        <end position="142"/>
    </location>
</feature>
<dbReference type="PROSITE" id="PS50068">
    <property type="entry name" value="LDLRA_2"/>
    <property type="match status" value="4"/>
</dbReference>
<feature type="disulfide bond" evidence="2">
    <location>
        <begin position="137"/>
        <end position="155"/>
    </location>
</feature>
<dbReference type="AlphaFoldDB" id="A0A0L7RG32"/>
<gene>
    <name evidence="6" type="ORF">WH47_07533</name>
</gene>
<reference evidence="6 7" key="1">
    <citation type="submission" date="2015-07" db="EMBL/GenBank/DDBJ databases">
        <title>The genome of Habropoda laboriosa.</title>
        <authorList>
            <person name="Pan H."/>
            <person name="Kapheim K."/>
        </authorList>
    </citation>
    <scope>NUCLEOTIDE SEQUENCE [LARGE SCALE GENOMIC DNA]</scope>
    <source>
        <strain evidence="6">0110345459</strain>
    </source>
</reference>
<evidence type="ECO:0000256" key="1">
    <source>
        <dbReference type="ARBA" id="ARBA00023157"/>
    </source>
</evidence>
<keyword evidence="1 2" id="KW-1015">Disulfide bond</keyword>
<feature type="disulfide bond" evidence="2">
    <location>
        <begin position="96"/>
        <end position="114"/>
    </location>
</feature>
<evidence type="ECO:0000256" key="2">
    <source>
        <dbReference type="PROSITE-ProRule" id="PRU00124"/>
    </source>
</evidence>
<keyword evidence="7" id="KW-1185">Reference proteome</keyword>
<dbReference type="InterPro" id="IPR023415">
    <property type="entry name" value="LDLR_class-A_CS"/>
</dbReference>
<feature type="disulfide bond" evidence="2">
    <location>
        <begin position="89"/>
        <end position="101"/>
    </location>
</feature>
<feature type="disulfide bond" evidence="2">
    <location>
        <begin position="42"/>
        <end position="54"/>
    </location>
</feature>
<feature type="domain" description="Sushi" evidence="5">
    <location>
        <begin position="199"/>
        <end position="248"/>
    </location>
</feature>
<comment type="caution">
    <text evidence="3">Lacks conserved residue(s) required for the propagation of feature annotation.</text>
</comment>
<protein>
    <submittedName>
        <fullName evidence="6">Limulus clotting factor C</fullName>
    </submittedName>
</protein>
<dbReference type="InterPro" id="IPR002172">
    <property type="entry name" value="LDrepeatLR_classA_rpt"/>
</dbReference>
<dbReference type="Gene3D" id="2.10.70.10">
    <property type="entry name" value="Complement Module, domain 1"/>
    <property type="match status" value="1"/>
</dbReference>
<sequence>LEKFQCKNGDCILSSLLCDGKVDCKDKSDETIMECNKPGIACPDYAFRCSYGACVDGDATCNGIKDCIDNSDETLSRCTGTSQNEHTLCSKSQFNCNNGQCIDKGKLCDGTADCTNGSDETFIQCGSLPCLQRLFRCNYGACIDGDLKCNGVSNCADGSDESPELCRDTDTSVDFTSRPTTISTTSYQPDISDDFTSRPTTSRPYHPPTLGYCTRLIYGCNPGYMIRGNLEVFCDTRGKWLNIPVCTEIRCKALHSASRKAECSYHGEYVPCTSSVLPGTVARLACRISYNQDKTLFSVTSSQVTCNRTGQWEPEPIRCIPELSLSNLTTKMHVLACGLSSPRNVPLIVNGTLPHITEFPWHATLYRAESPSSPKKFICGATIVAERLLITAAHCIYDEINRKVQDASTFHIVTGNIYRDFDSPLHDIRIVRKAQVKNVYIRCTYLGLDGNYAEDIAILEIAESFAFTTTLIPICLDFANSYNPLLEAGIFGKVAGFGRTAVGESSFILQAITVPYVTLQQCKSSSIQFETEKYITADKFCAGYTDGTSVCDGDSGGGLVVQRGGLWYLGGIVSVSLGTTQSGGERHCDSYAYSLYTRIFDYMTWIHNIVINVGAQKKPPACFAS</sequence>
<evidence type="ECO:0000313" key="7">
    <source>
        <dbReference type="Proteomes" id="UP000053825"/>
    </source>
</evidence>
<evidence type="ECO:0000256" key="3">
    <source>
        <dbReference type="PROSITE-ProRule" id="PRU00302"/>
    </source>
</evidence>
<dbReference type="InterPro" id="IPR001254">
    <property type="entry name" value="Trypsin_dom"/>
</dbReference>
<dbReference type="CDD" id="cd00190">
    <property type="entry name" value="Tryp_SPc"/>
    <property type="match status" value="1"/>
</dbReference>
<dbReference type="InterPro" id="IPR018114">
    <property type="entry name" value="TRYPSIN_HIS"/>
</dbReference>
<dbReference type="Pfam" id="PF00057">
    <property type="entry name" value="Ldl_recept_a"/>
    <property type="match status" value="4"/>
</dbReference>
<dbReference type="CDD" id="cd00112">
    <property type="entry name" value="LDLa"/>
    <property type="match status" value="4"/>
</dbReference>
<feature type="non-terminal residue" evidence="6">
    <location>
        <position position="1"/>
    </location>
</feature>
<dbReference type="InterPro" id="IPR000436">
    <property type="entry name" value="Sushi_SCR_CCP_dom"/>
</dbReference>
<dbReference type="SUPFAM" id="SSF57424">
    <property type="entry name" value="LDL receptor-like module"/>
    <property type="match status" value="4"/>
</dbReference>
<keyword evidence="3" id="KW-0768">Sushi</keyword>
<evidence type="ECO:0000313" key="6">
    <source>
        <dbReference type="EMBL" id="KOC69793.1"/>
    </source>
</evidence>
<dbReference type="SUPFAM" id="SSF57535">
    <property type="entry name" value="Complement control module/SCR domain"/>
    <property type="match status" value="1"/>
</dbReference>
<dbReference type="InterPro" id="IPR009003">
    <property type="entry name" value="Peptidase_S1_PA"/>
</dbReference>
<dbReference type="InterPro" id="IPR043504">
    <property type="entry name" value="Peptidase_S1_PA_chymotrypsin"/>
</dbReference>
<feature type="disulfide bond" evidence="2">
    <location>
        <begin position="6"/>
        <end position="24"/>
    </location>
</feature>
<dbReference type="PROSITE" id="PS01209">
    <property type="entry name" value="LDLRA_1"/>
    <property type="match status" value="3"/>
</dbReference>
<dbReference type="Gene3D" id="4.10.400.10">
    <property type="entry name" value="Low-density Lipoprotein Receptor"/>
    <property type="match status" value="4"/>
</dbReference>
<feature type="disulfide bond" evidence="2">
    <location>
        <begin position="49"/>
        <end position="67"/>
    </location>
</feature>
<dbReference type="InterPro" id="IPR036055">
    <property type="entry name" value="LDL_receptor-like_sf"/>
</dbReference>
<dbReference type="PROSITE" id="PS50923">
    <property type="entry name" value="SUSHI"/>
    <property type="match status" value="1"/>
</dbReference>
<name>A0A0L7RG32_9HYME</name>
<dbReference type="SMART" id="SM00192">
    <property type="entry name" value="LDLa"/>
    <property type="match status" value="4"/>
</dbReference>
<organism evidence="6 7">
    <name type="scientific">Habropoda laboriosa</name>
    <dbReference type="NCBI Taxonomy" id="597456"/>
    <lineage>
        <taxon>Eukaryota</taxon>
        <taxon>Metazoa</taxon>
        <taxon>Ecdysozoa</taxon>
        <taxon>Arthropoda</taxon>
        <taxon>Hexapoda</taxon>
        <taxon>Insecta</taxon>
        <taxon>Pterygota</taxon>
        <taxon>Neoptera</taxon>
        <taxon>Endopterygota</taxon>
        <taxon>Hymenoptera</taxon>
        <taxon>Apocrita</taxon>
        <taxon>Aculeata</taxon>
        <taxon>Apoidea</taxon>
        <taxon>Anthophila</taxon>
        <taxon>Apidae</taxon>
        <taxon>Habropoda</taxon>
    </lineage>
</organism>
<dbReference type="PROSITE" id="PS00134">
    <property type="entry name" value="TRYPSIN_HIS"/>
    <property type="match status" value="1"/>
</dbReference>
<dbReference type="PRINTS" id="PR00261">
    <property type="entry name" value="LDLRECEPTOR"/>
</dbReference>
<dbReference type="GO" id="GO:0006508">
    <property type="term" value="P:proteolysis"/>
    <property type="evidence" value="ECO:0007669"/>
    <property type="project" value="InterPro"/>
</dbReference>
<dbReference type="SMART" id="SM00020">
    <property type="entry name" value="Tryp_SPc"/>
    <property type="match status" value="1"/>
</dbReference>
<evidence type="ECO:0000259" key="5">
    <source>
        <dbReference type="PROSITE" id="PS50923"/>
    </source>
</evidence>
<feature type="domain" description="Peptidase S1" evidence="4">
    <location>
        <begin position="348"/>
        <end position="611"/>
    </location>
</feature>
<dbReference type="SUPFAM" id="SSF50494">
    <property type="entry name" value="Trypsin-like serine proteases"/>
    <property type="match status" value="1"/>
</dbReference>
<dbReference type="GO" id="GO:0004252">
    <property type="term" value="F:serine-type endopeptidase activity"/>
    <property type="evidence" value="ECO:0007669"/>
    <property type="project" value="InterPro"/>
</dbReference>
<dbReference type="PANTHER" id="PTHR24252:SF7">
    <property type="entry name" value="HYALIN"/>
    <property type="match status" value="1"/>
</dbReference>
<dbReference type="OrthoDB" id="2019384at2759"/>
<dbReference type="Proteomes" id="UP000053825">
    <property type="component" value="Unassembled WGS sequence"/>
</dbReference>
<proteinExistence type="predicted"/>
<accession>A0A0L7RG32</accession>
<dbReference type="Gene3D" id="2.40.10.10">
    <property type="entry name" value="Trypsin-like serine proteases"/>
    <property type="match status" value="1"/>
</dbReference>
<dbReference type="PROSITE" id="PS50240">
    <property type="entry name" value="TRYPSIN_DOM"/>
    <property type="match status" value="1"/>
</dbReference>
<dbReference type="InterPro" id="IPR035976">
    <property type="entry name" value="Sushi/SCR/CCP_sf"/>
</dbReference>
<dbReference type="PANTHER" id="PTHR24252">
    <property type="entry name" value="ACROSIN-RELATED"/>
    <property type="match status" value="1"/>
</dbReference>